<gene>
    <name evidence="1" type="ORF">EYF80_011485</name>
</gene>
<evidence type="ECO:0000313" key="2">
    <source>
        <dbReference type="Proteomes" id="UP000314294"/>
    </source>
</evidence>
<accession>A0A4Z2IKC6</accession>
<proteinExistence type="predicted"/>
<name>A0A4Z2IKC6_9TELE</name>
<dbReference type="Proteomes" id="UP000314294">
    <property type="component" value="Unassembled WGS sequence"/>
</dbReference>
<dbReference type="OrthoDB" id="10497727at2759"/>
<organism evidence="1 2">
    <name type="scientific">Liparis tanakae</name>
    <name type="common">Tanaka's snailfish</name>
    <dbReference type="NCBI Taxonomy" id="230148"/>
    <lineage>
        <taxon>Eukaryota</taxon>
        <taxon>Metazoa</taxon>
        <taxon>Chordata</taxon>
        <taxon>Craniata</taxon>
        <taxon>Vertebrata</taxon>
        <taxon>Euteleostomi</taxon>
        <taxon>Actinopterygii</taxon>
        <taxon>Neopterygii</taxon>
        <taxon>Teleostei</taxon>
        <taxon>Neoteleostei</taxon>
        <taxon>Acanthomorphata</taxon>
        <taxon>Eupercaria</taxon>
        <taxon>Perciformes</taxon>
        <taxon>Cottioidei</taxon>
        <taxon>Cottales</taxon>
        <taxon>Liparidae</taxon>
        <taxon>Liparis</taxon>
    </lineage>
</organism>
<comment type="caution">
    <text evidence="1">The sequence shown here is derived from an EMBL/GenBank/DDBJ whole genome shotgun (WGS) entry which is preliminary data.</text>
</comment>
<dbReference type="EMBL" id="SRLO01000075">
    <property type="protein sequence ID" value="TNN78245.1"/>
    <property type="molecule type" value="Genomic_DNA"/>
</dbReference>
<keyword evidence="2" id="KW-1185">Reference proteome</keyword>
<sequence>MDGSLFAASLNSSNEIWSSLFLSILPKILSTLCCGVKPSSFIFIMITEPTILSYMLKAQLSFCSKLPRDVMDRAQMNSRKSMVPSPFLSKVLKACCANFDASPYGKNCECVGEISSITSGVSLLFCFPMVPVVRERPIYLMRRSRDRSHASLRLCDYRSAASPQSFKAGPSFSPRYFMIMSLFRSNKAFPSISCGEAETRRLRCDRTRRLPLDVH</sequence>
<protein>
    <submittedName>
        <fullName evidence="1">Uncharacterized protein</fullName>
    </submittedName>
</protein>
<evidence type="ECO:0000313" key="1">
    <source>
        <dbReference type="EMBL" id="TNN78245.1"/>
    </source>
</evidence>
<reference evidence="1 2" key="1">
    <citation type="submission" date="2019-03" db="EMBL/GenBank/DDBJ databases">
        <title>First draft genome of Liparis tanakae, snailfish: a comprehensive survey of snailfish specific genes.</title>
        <authorList>
            <person name="Kim W."/>
            <person name="Song I."/>
            <person name="Jeong J.-H."/>
            <person name="Kim D."/>
            <person name="Kim S."/>
            <person name="Ryu S."/>
            <person name="Song J.Y."/>
            <person name="Lee S.K."/>
        </authorList>
    </citation>
    <scope>NUCLEOTIDE SEQUENCE [LARGE SCALE GENOMIC DNA]</scope>
    <source>
        <tissue evidence="1">Muscle</tissue>
    </source>
</reference>
<dbReference type="AlphaFoldDB" id="A0A4Z2IKC6"/>